<gene>
    <name evidence="1" type="ORF">E2C01_024865</name>
</gene>
<accession>A0A5B7EBV4</accession>
<protein>
    <submittedName>
        <fullName evidence="1">Uncharacterized protein</fullName>
    </submittedName>
</protein>
<dbReference type="Proteomes" id="UP000324222">
    <property type="component" value="Unassembled WGS sequence"/>
</dbReference>
<reference evidence="1 2" key="1">
    <citation type="submission" date="2019-05" db="EMBL/GenBank/DDBJ databases">
        <title>Another draft genome of Portunus trituberculatus and its Hox gene families provides insights of decapod evolution.</title>
        <authorList>
            <person name="Jeong J.-H."/>
            <person name="Song I."/>
            <person name="Kim S."/>
            <person name="Choi T."/>
            <person name="Kim D."/>
            <person name="Ryu S."/>
            <person name="Kim W."/>
        </authorList>
    </citation>
    <scope>NUCLEOTIDE SEQUENCE [LARGE SCALE GENOMIC DNA]</scope>
    <source>
        <tissue evidence="1">Muscle</tissue>
    </source>
</reference>
<evidence type="ECO:0000313" key="1">
    <source>
        <dbReference type="EMBL" id="MPC31571.1"/>
    </source>
</evidence>
<evidence type="ECO:0000313" key="2">
    <source>
        <dbReference type="Proteomes" id="UP000324222"/>
    </source>
</evidence>
<comment type="caution">
    <text evidence="1">The sequence shown here is derived from an EMBL/GenBank/DDBJ whole genome shotgun (WGS) entry which is preliminary data.</text>
</comment>
<name>A0A5B7EBV4_PORTR</name>
<proteinExistence type="predicted"/>
<organism evidence="1 2">
    <name type="scientific">Portunus trituberculatus</name>
    <name type="common">Swimming crab</name>
    <name type="synonym">Neptunus trituberculatus</name>
    <dbReference type="NCBI Taxonomy" id="210409"/>
    <lineage>
        <taxon>Eukaryota</taxon>
        <taxon>Metazoa</taxon>
        <taxon>Ecdysozoa</taxon>
        <taxon>Arthropoda</taxon>
        <taxon>Crustacea</taxon>
        <taxon>Multicrustacea</taxon>
        <taxon>Malacostraca</taxon>
        <taxon>Eumalacostraca</taxon>
        <taxon>Eucarida</taxon>
        <taxon>Decapoda</taxon>
        <taxon>Pleocyemata</taxon>
        <taxon>Brachyura</taxon>
        <taxon>Eubrachyura</taxon>
        <taxon>Portunoidea</taxon>
        <taxon>Portunidae</taxon>
        <taxon>Portuninae</taxon>
        <taxon>Portunus</taxon>
    </lineage>
</organism>
<dbReference type="EMBL" id="VSRR010002463">
    <property type="protein sequence ID" value="MPC31571.1"/>
    <property type="molecule type" value="Genomic_DNA"/>
</dbReference>
<sequence length="85" mass="9346">MDNAGQWSKKVLQLTMNLFTTNPFALNSTWENTALPWPSCTLAESNVGAPQVSSVASTLRSRRWRPPYSSIISTWVGSTLTADLS</sequence>
<dbReference type="AlphaFoldDB" id="A0A5B7EBV4"/>
<keyword evidence="2" id="KW-1185">Reference proteome</keyword>